<dbReference type="ExpressionAtlas" id="A0A2K3MZD3">
    <property type="expression patterns" value="baseline"/>
</dbReference>
<reference evidence="2 3" key="1">
    <citation type="journal article" date="2014" name="Am. J. Bot.">
        <title>Genome assembly and annotation for red clover (Trifolium pratense; Fabaceae).</title>
        <authorList>
            <person name="Istvanek J."/>
            <person name="Jaros M."/>
            <person name="Krenek A."/>
            <person name="Repkova J."/>
        </authorList>
    </citation>
    <scope>NUCLEOTIDE SEQUENCE [LARGE SCALE GENOMIC DNA]</scope>
    <source>
        <strain evidence="3">cv. Tatra</strain>
        <tissue evidence="2">Young leaves</tissue>
    </source>
</reference>
<dbReference type="AlphaFoldDB" id="A0A2K3MZD3"/>
<evidence type="ECO:0000256" key="1">
    <source>
        <dbReference type="SAM" id="Coils"/>
    </source>
</evidence>
<evidence type="ECO:0000313" key="2">
    <source>
        <dbReference type="EMBL" id="PNX96163.1"/>
    </source>
</evidence>
<keyword evidence="1" id="KW-0175">Coiled coil</keyword>
<gene>
    <name evidence="2" type="ORF">L195_g019365</name>
</gene>
<proteinExistence type="predicted"/>
<comment type="caution">
    <text evidence="2">The sequence shown here is derived from an EMBL/GenBank/DDBJ whole genome shotgun (WGS) entry which is preliminary data.</text>
</comment>
<accession>A0A2K3MZD3</accession>
<dbReference type="SUPFAM" id="SSF57997">
    <property type="entry name" value="Tropomyosin"/>
    <property type="match status" value="1"/>
</dbReference>
<dbReference type="EMBL" id="ASHM01014214">
    <property type="protein sequence ID" value="PNX96163.1"/>
    <property type="molecule type" value="Genomic_DNA"/>
</dbReference>
<sequence length="235" mass="27548">MESKIVELQGKNEEWEAKYLQVEGELARLKRDQKQKEESLQIGKKRLRESEKKQEKIGDGLVSATDNLNAYKEEIKGLEHSYGEVEKFWKIAIEAKKKWRLAHEEQVLKTQEVKKQLHLEGHRHVESHVNQIALLKEELEVVNTRFTQRGKVLDFVWEDSVKLWNDNVKLKEDFFRLAAFSNAVIADIPEKLMNAEIATLWCDAPEDIRDFIKYCRDILDSYKEAVKIAKQQLAT</sequence>
<reference evidence="2 3" key="2">
    <citation type="journal article" date="2017" name="Front. Plant Sci.">
        <title>Gene Classification and Mining of Molecular Markers Useful in Red Clover (Trifolium pratense) Breeding.</title>
        <authorList>
            <person name="Istvanek J."/>
            <person name="Dluhosova J."/>
            <person name="Dluhos P."/>
            <person name="Patkova L."/>
            <person name="Nedelnik J."/>
            <person name="Repkova J."/>
        </authorList>
    </citation>
    <scope>NUCLEOTIDE SEQUENCE [LARGE SCALE GENOMIC DNA]</scope>
    <source>
        <strain evidence="3">cv. Tatra</strain>
        <tissue evidence="2">Young leaves</tissue>
    </source>
</reference>
<organism evidence="2 3">
    <name type="scientific">Trifolium pratense</name>
    <name type="common">Red clover</name>
    <dbReference type="NCBI Taxonomy" id="57577"/>
    <lineage>
        <taxon>Eukaryota</taxon>
        <taxon>Viridiplantae</taxon>
        <taxon>Streptophyta</taxon>
        <taxon>Embryophyta</taxon>
        <taxon>Tracheophyta</taxon>
        <taxon>Spermatophyta</taxon>
        <taxon>Magnoliopsida</taxon>
        <taxon>eudicotyledons</taxon>
        <taxon>Gunneridae</taxon>
        <taxon>Pentapetalae</taxon>
        <taxon>rosids</taxon>
        <taxon>fabids</taxon>
        <taxon>Fabales</taxon>
        <taxon>Fabaceae</taxon>
        <taxon>Papilionoideae</taxon>
        <taxon>50 kb inversion clade</taxon>
        <taxon>NPAAA clade</taxon>
        <taxon>Hologalegina</taxon>
        <taxon>IRL clade</taxon>
        <taxon>Trifolieae</taxon>
        <taxon>Trifolium</taxon>
    </lineage>
</organism>
<dbReference type="Proteomes" id="UP000236291">
    <property type="component" value="Unassembled WGS sequence"/>
</dbReference>
<evidence type="ECO:0000313" key="3">
    <source>
        <dbReference type="Proteomes" id="UP000236291"/>
    </source>
</evidence>
<feature type="coiled-coil region" evidence="1">
    <location>
        <begin position="5"/>
        <end position="81"/>
    </location>
</feature>
<protein>
    <submittedName>
        <fullName evidence="2">Uncharacterized protein</fullName>
    </submittedName>
</protein>
<name>A0A2K3MZD3_TRIPR</name>